<name>A0A7X5YDG0_9BACT</name>
<keyword evidence="6" id="KW-0482">Metalloprotease</keyword>
<comment type="similarity">
    <text evidence="2 7">Belongs to the peptidase M14 family.</text>
</comment>
<evidence type="ECO:0000256" key="5">
    <source>
        <dbReference type="ARBA" id="ARBA00022833"/>
    </source>
</evidence>
<keyword evidence="3" id="KW-0645">Protease</keyword>
<evidence type="ECO:0000256" key="3">
    <source>
        <dbReference type="ARBA" id="ARBA00022670"/>
    </source>
</evidence>
<evidence type="ECO:0000313" key="10">
    <source>
        <dbReference type="EMBL" id="NJC19158.1"/>
    </source>
</evidence>
<organism evidence="10 12">
    <name type="scientific">Butyricimonas paravirosa</name>
    <dbReference type="NCBI Taxonomy" id="1472417"/>
    <lineage>
        <taxon>Bacteria</taxon>
        <taxon>Pseudomonadati</taxon>
        <taxon>Bacteroidota</taxon>
        <taxon>Bacteroidia</taxon>
        <taxon>Bacteroidales</taxon>
        <taxon>Odoribacteraceae</taxon>
        <taxon>Butyricimonas</taxon>
    </lineage>
</organism>
<dbReference type="GO" id="GO:0006508">
    <property type="term" value="P:proteolysis"/>
    <property type="evidence" value="ECO:0007669"/>
    <property type="project" value="UniProtKB-KW"/>
</dbReference>
<dbReference type="PANTHER" id="PTHR11705">
    <property type="entry name" value="PROTEASE FAMILY M14 CARBOXYPEPTIDASE A,B"/>
    <property type="match status" value="1"/>
</dbReference>
<dbReference type="SMART" id="SM00631">
    <property type="entry name" value="Zn_pept"/>
    <property type="match status" value="1"/>
</dbReference>
<reference evidence="10 12" key="2">
    <citation type="submission" date="2020-03" db="EMBL/GenBank/DDBJ databases">
        <title>Genomic Encyclopedia of Type Strains, Phase IV (KMG-IV): sequencing the most valuable type-strain genomes for metagenomic binning, comparative biology and taxonomic classification.</title>
        <authorList>
            <person name="Goeker M."/>
        </authorList>
    </citation>
    <scope>NUCLEOTIDE SEQUENCE [LARGE SCALE GENOMIC DNA]</scope>
    <source>
        <strain evidence="10 12">DSM 105722</strain>
    </source>
</reference>
<proteinExistence type="inferred from homology"/>
<dbReference type="SUPFAM" id="SSF53187">
    <property type="entry name" value="Zn-dependent exopeptidases"/>
    <property type="match status" value="1"/>
</dbReference>
<dbReference type="GO" id="GO:0008270">
    <property type="term" value="F:zinc ion binding"/>
    <property type="evidence" value="ECO:0007669"/>
    <property type="project" value="InterPro"/>
</dbReference>
<evidence type="ECO:0000313" key="13">
    <source>
        <dbReference type="Proteomes" id="UP001302374"/>
    </source>
</evidence>
<feature type="chain" id="PRO_5030631748" evidence="8">
    <location>
        <begin position="23"/>
        <end position="513"/>
    </location>
</feature>
<feature type="active site" description="Proton donor/acceptor" evidence="7">
    <location>
        <position position="296"/>
    </location>
</feature>
<reference evidence="11 13" key="1">
    <citation type="submission" date="2019-09" db="EMBL/GenBank/DDBJ databases">
        <title>Butyricimonas paravirosa DSM 105722 (=214-4 = JCM 18677 = CCUG 65563).</title>
        <authorList>
            <person name="Le Roy T."/>
            <person name="Cani P.D."/>
        </authorList>
    </citation>
    <scope>NUCLEOTIDE SEQUENCE [LARGE SCALE GENOMIC DNA]</scope>
    <source>
        <strain evidence="11 13">DSM 105722</strain>
    </source>
</reference>
<dbReference type="GeneID" id="86894013"/>
<feature type="signal peptide" evidence="8">
    <location>
        <begin position="1"/>
        <end position="22"/>
    </location>
</feature>
<evidence type="ECO:0000256" key="8">
    <source>
        <dbReference type="SAM" id="SignalP"/>
    </source>
</evidence>
<evidence type="ECO:0000313" key="12">
    <source>
        <dbReference type="Proteomes" id="UP000576368"/>
    </source>
</evidence>
<dbReference type="EMBL" id="CP043839">
    <property type="protein sequence ID" value="WOF14745.1"/>
    <property type="molecule type" value="Genomic_DNA"/>
</dbReference>
<keyword evidence="8" id="KW-0732">Signal</keyword>
<dbReference type="CDD" id="cd06242">
    <property type="entry name" value="M14-like"/>
    <property type="match status" value="1"/>
</dbReference>
<feature type="domain" description="Peptidase M14" evidence="9">
    <location>
        <begin position="50"/>
        <end position="320"/>
    </location>
</feature>
<evidence type="ECO:0000256" key="1">
    <source>
        <dbReference type="ARBA" id="ARBA00001947"/>
    </source>
</evidence>
<evidence type="ECO:0000256" key="6">
    <source>
        <dbReference type="ARBA" id="ARBA00023049"/>
    </source>
</evidence>
<evidence type="ECO:0000313" key="11">
    <source>
        <dbReference type="EMBL" id="WOF14745.1"/>
    </source>
</evidence>
<dbReference type="Proteomes" id="UP001302374">
    <property type="component" value="Chromosome"/>
</dbReference>
<sequence>MNTMIKYLFTLLILLQAGALWAQQPAKVAKKFFADPEMDIHTPWFQKGNVCTTYDEMMSYINNLITRHPETASLSFIGKTQKGVEIPAVRIAGKTRNVKLRVLFLGRVHGDEPGSTESMLYTMDRLLNDPDLAYLLERLEITIIPMVNIDGGSHLERVTANTLDLNRDQSKLATPEAVVLRNFYNQYAPQVVIDFHEFQPLRADYTLISTDNITNSFDAMFLYTGNLNVPQELRNLTAQTFVGNARKALDAKQLRHHDYFTTAKKFGEIIFNVGGINPRSTANAFSLGNSVAILMELRGVKIGKTSLKRRVCTAFTLAESYLKTAYDHADEVMRVTRQAAQTRNDIVVTSSPKSVDDYVLPFISMNTNQMVNVKVCANLSLESTPTLVRKRPEAYYISALQPEIARKLQELGVKVETLTVPMTLDVETYTVDSYKEEYSLFEKFYPVKVKTTVNTKQVFFPAGTFVVPMNQKNGNVAASVLEPEAANGFINYRIYETKQGEELPVYRKMNSDK</sequence>
<dbReference type="Pfam" id="PF00246">
    <property type="entry name" value="Peptidase_M14"/>
    <property type="match status" value="1"/>
</dbReference>
<dbReference type="RefSeq" id="WP_168044398.1">
    <property type="nucleotide sequence ID" value="NZ_BMPA01000009.1"/>
</dbReference>
<keyword evidence="13" id="KW-1185">Reference proteome</keyword>
<evidence type="ECO:0000256" key="2">
    <source>
        <dbReference type="ARBA" id="ARBA00005988"/>
    </source>
</evidence>
<comment type="cofactor">
    <cofactor evidence="1">
        <name>Zn(2+)</name>
        <dbReference type="ChEBI" id="CHEBI:29105"/>
    </cofactor>
</comment>
<dbReference type="EMBL" id="JAATLI010000009">
    <property type="protein sequence ID" value="NJC19158.1"/>
    <property type="molecule type" value="Genomic_DNA"/>
</dbReference>
<evidence type="ECO:0000256" key="4">
    <source>
        <dbReference type="ARBA" id="ARBA00022801"/>
    </source>
</evidence>
<dbReference type="PROSITE" id="PS52035">
    <property type="entry name" value="PEPTIDASE_M14"/>
    <property type="match status" value="1"/>
</dbReference>
<dbReference type="InterPro" id="IPR000834">
    <property type="entry name" value="Peptidase_M14"/>
</dbReference>
<gene>
    <name evidence="11" type="ORF">F1644_21920</name>
    <name evidence="10" type="ORF">GGR15_002788</name>
</gene>
<dbReference type="Gene3D" id="3.40.630.10">
    <property type="entry name" value="Zn peptidases"/>
    <property type="match status" value="1"/>
</dbReference>
<keyword evidence="4" id="KW-0378">Hydrolase</keyword>
<keyword evidence="5" id="KW-0862">Zinc</keyword>
<dbReference type="GO" id="GO:0005615">
    <property type="term" value="C:extracellular space"/>
    <property type="evidence" value="ECO:0007669"/>
    <property type="project" value="TreeGrafter"/>
</dbReference>
<evidence type="ECO:0000256" key="7">
    <source>
        <dbReference type="PROSITE-ProRule" id="PRU01379"/>
    </source>
</evidence>
<protein>
    <submittedName>
        <fullName evidence="11">Peptidase</fullName>
    </submittedName>
</protein>
<accession>A0A7X5YDG0</accession>
<dbReference type="AlphaFoldDB" id="A0A7X5YDG0"/>
<evidence type="ECO:0000259" key="9">
    <source>
        <dbReference type="PROSITE" id="PS52035"/>
    </source>
</evidence>
<dbReference type="GO" id="GO:0004181">
    <property type="term" value="F:metallocarboxypeptidase activity"/>
    <property type="evidence" value="ECO:0007669"/>
    <property type="project" value="InterPro"/>
</dbReference>
<dbReference type="Proteomes" id="UP000576368">
    <property type="component" value="Unassembled WGS sequence"/>
</dbReference>
<dbReference type="PANTHER" id="PTHR11705:SF143">
    <property type="entry name" value="SLL0236 PROTEIN"/>
    <property type="match status" value="1"/>
</dbReference>